<name>A0A1S2VF98_9BACT</name>
<feature type="domain" description="Secretion system C-terminal sorting" evidence="3">
    <location>
        <begin position="135"/>
        <end position="211"/>
    </location>
</feature>
<accession>A0A1S2VF98</accession>
<reference evidence="4 5" key="1">
    <citation type="submission" date="2016-10" db="EMBL/GenBank/DDBJ databases">
        <title>Arsenicibacter rosenii gen. nov., sp. nov., an efficient arsenic-methylating bacterium isolated from an arsenic-contaminated paddy soil.</title>
        <authorList>
            <person name="Huang K."/>
        </authorList>
    </citation>
    <scope>NUCLEOTIDE SEQUENCE [LARGE SCALE GENOMIC DNA]</scope>
    <source>
        <strain evidence="4 5">SM-1</strain>
    </source>
</reference>
<comment type="caution">
    <text evidence="4">The sequence shown here is derived from an EMBL/GenBank/DDBJ whole genome shotgun (WGS) entry which is preliminary data.</text>
</comment>
<dbReference type="Proteomes" id="UP000181790">
    <property type="component" value="Unassembled WGS sequence"/>
</dbReference>
<gene>
    <name evidence="4" type="ORF">BLX24_19570</name>
</gene>
<protein>
    <recommendedName>
        <fullName evidence="3">Secretion system C-terminal sorting domain-containing protein</fullName>
    </recommendedName>
</protein>
<dbReference type="Pfam" id="PF18962">
    <property type="entry name" value="Por_Secre_tail"/>
    <property type="match status" value="1"/>
</dbReference>
<organism evidence="4 5">
    <name type="scientific">Arsenicibacter rosenii</name>
    <dbReference type="NCBI Taxonomy" id="1750698"/>
    <lineage>
        <taxon>Bacteria</taxon>
        <taxon>Pseudomonadati</taxon>
        <taxon>Bacteroidota</taxon>
        <taxon>Cytophagia</taxon>
        <taxon>Cytophagales</taxon>
        <taxon>Spirosomataceae</taxon>
        <taxon>Arsenicibacter</taxon>
    </lineage>
</organism>
<dbReference type="AlphaFoldDB" id="A0A1S2VF98"/>
<dbReference type="InterPro" id="IPR026444">
    <property type="entry name" value="Secre_tail"/>
</dbReference>
<evidence type="ECO:0000256" key="1">
    <source>
        <dbReference type="SAM" id="MobiDB-lite"/>
    </source>
</evidence>
<proteinExistence type="predicted"/>
<evidence type="ECO:0000256" key="2">
    <source>
        <dbReference type="SAM" id="SignalP"/>
    </source>
</evidence>
<evidence type="ECO:0000313" key="4">
    <source>
        <dbReference type="EMBL" id="OIN57431.1"/>
    </source>
</evidence>
<feature type="compositionally biased region" description="Low complexity" evidence="1">
    <location>
        <begin position="89"/>
        <end position="104"/>
    </location>
</feature>
<keyword evidence="5" id="KW-1185">Reference proteome</keyword>
<feature type="region of interest" description="Disordered" evidence="1">
    <location>
        <begin position="85"/>
        <end position="105"/>
    </location>
</feature>
<evidence type="ECO:0000259" key="3">
    <source>
        <dbReference type="Pfam" id="PF18962"/>
    </source>
</evidence>
<feature type="signal peptide" evidence="2">
    <location>
        <begin position="1"/>
        <end position="24"/>
    </location>
</feature>
<sequence>MKQYIPFIGCLTGLLLMATTSLQAQTKSRLEMGRSASASRPITLKATLPGATTSLFSGAGSLNRGLSNPTAGSPLNRFKLSQSTGTAVRPTATEAPATQTAETRTVARDENENLRTDKNENKLYASDKIVASNAYPNPVVSDYFDIDYQFLTPGVEAKLVLMSILSTPVAEYTLDQNDRRIRINTHSLSNGLYYYQLMLDGRSVATKKVLIRRQ</sequence>
<evidence type="ECO:0000313" key="5">
    <source>
        <dbReference type="Proteomes" id="UP000181790"/>
    </source>
</evidence>
<dbReference type="EMBL" id="MORL01000012">
    <property type="protein sequence ID" value="OIN57431.1"/>
    <property type="molecule type" value="Genomic_DNA"/>
</dbReference>
<feature type="chain" id="PRO_5010373301" description="Secretion system C-terminal sorting domain-containing protein" evidence="2">
    <location>
        <begin position="25"/>
        <end position="214"/>
    </location>
</feature>
<keyword evidence="2" id="KW-0732">Signal</keyword>